<dbReference type="GO" id="GO:0000271">
    <property type="term" value="P:polysaccharide biosynthetic process"/>
    <property type="evidence" value="ECO:0007669"/>
    <property type="project" value="InterPro"/>
</dbReference>
<keyword evidence="2" id="KW-1185">Reference proteome</keyword>
<dbReference type="GO" id="GO:0015774">
    <property type="term" value="P:polysaccharide transport"/>
    <property type="evidence" value="ECO:0007669"/>
    <property type="project" value="InterPro"/>
</dbReference>
<protein>
    <recommendedName>
        <fullName evidence="3">Capsule polysaccharide biosynthesis protein</fullName>
    </recommendedName>
</protein>
<dbReference type="EMBL" id="UFQB01000010">
    <property type="protein sequence ID" value="SSW66976.1"/>
    <property type="molecule type" value="Genomic_DNA"/>
</dbReference>
<evidence type="ECO:0000313" key="1">
    <source>
        <dbReference type="EMBL" id="SSW66976.1"/>
    </source>
</evidence>
<gene>
    <name evidence="1" type="ORF">AGI3411_02856</name>
</gene>
<dbReference type="Pfam" id="PF05159">
    <property type="entry name" value="Capsule_synth"/>
    <property type="match status" value="2"/>
</dbReference>
<evidence type="ECO:0000313" key="2">
    <source>
        <dbReference type="Proteomes" id="UP000289184"/>
    </source>
</evidence>
<evidence type="ECO:0008006" key="3">
    <source>
        <dbReference type="Google" id="ProtNLM"/>
    </source>
</evidence>
<dbReference type="AlphaFoldDB" id="A0A446CGE9"/>
<accession>A0A446CGE9</accession>
<proteinExistence type="predicted"/>
<organism evidence="1 2">
    <name type="scientific">Achromobacter agilis</name>
    <dbReference type="NCBI Taxonomy" id="1353888"/>
    <lineage>
        <taxon>Bacteria</taxon>
        <taxon>Pseudomonadati</taxon>
        <taxon>Pseudomonadota</taxon>
        <taxon>Betaproteobacteria</taxon>
        <taxon>Burkholderiales</taxon>
        <taxon>Alcaligenaceae</taxon>
        <taxon>Achromobacter</taxon>
    </lineage>
</organism>
<dbReference type="InterPro" id="IPR007833">
    <property type="entry name" value="Capsule_polysaccharide_synth"/>
</dbReference>
<dbReference type="Proteomes" id="UP000289184">
    <property type="component" value="Unassembled WGS sequence"/>
</dbReference>
<name>A0A446CGE9_9BURK</name>
<dbReference type="CDD" id="cd16439">
    <property type="entry name" value="beta_Kdo_transferase_KpsC_2"/>
    <property type="match status" value="1"/>
</dbReference>
<sequence>MDDCGIYYAADRSSRLETLLSSDKDILLGYGTECARARDLIIAKGLSKYNLAPDLQALPGPVKGPRILVVDQTVGDASVGFGLASSESFAQMLQAAREENPGATIYVKTHPEVSGGSKQGYLSDTIEDSNTILLRDPIAPSSLLAQMDRVYAVTSHMGFEALLHDVPVTCFGMPWYAGWGATTDRLKCERRNRQRNIDELFAAAYLHYTRYLNPETLQPGSIFDVIEWLDLQRRMQRAMTGRSIAVGYRRWKAENVRPFLGLNPDQVHFVPHAQAAQDLVPNSNDRLIVWGASPSAATADLAQGSGATLLRMEDGFIRSVGLGSDFVPPHALVLDSQGLYFDARQAHDLEALLNTRTFTPHDNERAEKVRRLIVDNALTKYNIEPTQEPAWQARGRHIVLVPGQVEDDASIRYGCGPVRDNLSLIQAARQAHPDAYIVYKPHPDVAVRNRKGRVHSSDALRYADYIETTVSIISCLDACHEVHTMTSLSGFDALLRNKTVVVYGMPFYAGWGLTQDRMPTPRRDRKLTLNELVAGVMLHYPIYWDWTLKGYTTCEATLHRIIQQRTKIMAAGDLSTVRKTYLQRQLHKFRLWAKAGFVVKR</sequence>
<dbReference type="CDD" id="cd16440">
    <property type="entry name" value="beta_Kdo_transferase_KpsC_1"/>
    <property type="match status" value="1"/>
</dbReference>
<reference evidence="1 2" key="1">
    <citation type="submission" date="2018-07" db="EMBL/GenBank/DDBJ databases">
        <authorList>
            <person name="Peeters C."/>
        </authorList>
    </citation>
    <scope>NUCLEOTIDE SEQUENCE [LARGE SCALE GENOMIC DNA]</scope>
    <source>
        <strain evidence="1 2">LMG 3411</strain>
    </source>
</reference>